<evidence type="ECO:0000256" key="4">
    <source>
        <dbReference type="ARBA" id="ARBA00022989"/>
    </source>
</evidence>
<dbReference type="Pfam" id="PF08395">
    <property type="entry name" value="7tm_7"/>
    <property type="match status" value="1"/>
</dbReference>
<evidence type="ECO:0000256" key="1">
    <source>
        <dbReference type="ARBA" id="ARBA00004651"/>
    </source>
</evidence>
<evidence type="ECO:0000256" key="5">
    <source>
        <dbReference type="ARBA" id="ARBA00023136"/>
    </source>
</evidence>
<comment type="subcellular location">
    <subcellularLocation>
        <location evidence="1 8">Cell membrane</location>
        <topology evidence="1 8">Multi-pass membrane protein</topology>
    </subcellularLocation>
</comment>
<evidence type="ECO:0000256" key="7">
    <source>
        <dbReference type="ARBA" id="ARBA00023224"/>
    </source>
</evidence>
<dbReference type="OrthoDB" id="6715617at2759"/>
<evidence type="ECO:0000256" key="6">
    <source>
        <dbReference type="ARBA" id="ARBA00023170"/>
    </source>
</evidence>
<dbReference type="GO" id="GO:0050909">
    <property type="term" value="P:sensory perception of taste"/>
    <property type="evidence" value="ECO:0007669"/>
    <property type="project" value="InterPro"/>
</dbReference>
<keyword evidence="7 8" id="KW-0807">Transducer</keyword>
<comment type="similarity">
    <text evidence="8">Belongs to the insect chemoreceptor superfamily. Gustatory receptor (GR) family.</text>
</comment>
<evidence type="ECO:0000256" key="3">
    <source>
        <dbReference type="ARBA" id="ARBA00022692"/>
    </source>
</evidence>
<protein>
    <recommendedName>
        <fullName evidence="8">Gustatory receptor</fullName>
    </recommendedName>
</protein>
<evidence type="ECO:0000313" key="10">
    <source>
        <dbReference type="Proteomes" id="UP000494165"/>
    </source>
</evidence>
<keyword evidence="5 8" id="KW-0472">Membrane</keyword>
<keyword evidence="2 8" id="KW-1003">Cell membrane</keyword>
<comment type="caution">
    <text evidence="8">Lacks conserved residue(s) required for the propagation of feature annotation.</text>
</comment>
<dbReference type="PANTHER" id="PTHR21143:SF133">
    <property type="entry name" value="GUSTATORY AND PHEROMONE RECEPTOR 32A-RELATED"/>
    <property type="match status" value="1"/>
</dbReference>
<keyword evidence="3 8" id="KW-0812">Transmembrane</keyword>
<dbReference type="GO" id="GO:0043025">
    <property type="term" value="C:neuronal cell body"/>
    <property type="evidence" value="ECO:0007669"/>
    <property type="project" value="TreeGrafter"/>
</dbReference>
<dbReference type="GO" id="GO:0007635">
    <property type="term" value="P:chemosensory behavior"/>
    <property type="evidence" value="ECO:0007669"/>
    <property type="project" value="TreeGrafter"/>
</dbReference>
<dbReference type="AlphaFoldDB" id="A0A8S1DMM3"/>
<keyword evidence="4 8" id="KW-1133">Transmembrane helix</keyword>
<comment type="caution">
    <text evidence="9">The sequence shown here is derived from an EMBL/GenBank/DDBJ whole genome shotgun (WGS) entry which is preliminary data.</text>
</comment>
<reference evidence="9 10" key="1">
    <citation type="submission" date="2020-04" db="EMBL/GenBank/DDBJ databases">
        <authorList>
            <person name="Alioto T."/>
            <person name="Alioto T."/>
            <person name="Gomez Garrido J."/>
        </authorList>
    </citation>
    <scope>NUCLEOTIDE SEQUENCE [LARGE SCALE GENOMIC DNA]</scope>
</reference>
<dbReference type="Proteomes" id="UP000494165">
    <property type="component" value="Unassembled WGS sequence"/>
</dbReference>
<name>A0A8S1DMM3_9INSE</name>
<feature type="transmembrane region" description="Helical" evidence="8">
    <location>
        <begin position="113"/>
        <end position="139"/>
    </location>
</feature>
<sequence>MAASSPSVPDAPDCEQATVSTANAGSQTVALKSLSREETFYTRIRPLAVFNKIFGTFPLVNVLQRDGKLLQHKWISFWQLYDVVLCVAVLFLFYYSSVLLLKQMKNEEEKEKLAFWLGATFYSSAIRGVITFFVSHFYAHKYPELISAIEEYHSGIGALMIKGKTQTAFQKIGPIIASIFLLVMLETTSFVYFSQFTDVDLAAVPVGFSFLFLYMWKELPLNMMICILLHLISRFDEIRDGVKEVRKRNEKDSSCDLECHRLQYAALMNIVSLLQKCYGLQLAVNVFFLIVETIMTLFIFIVVSKGQNIFLLDLSIYNFCSAGVFIFFMDRIERKSEYVLEELSNMDLNSKSRSHQMQVQLFVSQIQARPLQISASGFCTVNNSLIGSLFGQIATYLIVLIQFFPYVLKITGNNSTLCGQEGFLSNDQYFYVVPR</sequence>
<comment type="function">
    <text evidence="8">Gustatory receptor which mediates acceptance or avoidance behavior, depending on its substrates.</text>
</comment>
<dbReference type="PANTHER" id="PTHR21143">
    <property type="entry name" value="INVERTEBRATE GUSTATORY RECEPTOR"/>
    <property type="match status" value="1"/>
</dbReference>
<dbReference type="GO" id="GO:0030425">
    <property type="term" value="C:dendrite"/>
    <property type="evidence" value="ECO:0007669"/>
    <property type="project" value="TreeGrafter"/>
</dbReference>
<dbReference type="GO" id="GO:0030424">
    <property type="term" value="C:axon"/>
    <property type="evidence" value="ECO:0007669"/>
    <property type="project" value="TreeGrafter"/>
</dbReference>
<dbReference type="GO" id="GO:0005886">
    <property type="term" value="C:plasma membrane"/>
    <property type="evidence" value="ECO:0007669"/>
    <property type="project" value="UniProtKB-SubCell"/>
</dbReference>
<evidence type="ECO:0000256" key="2">
    <source>
        <dbReference type="ARBA" id="ARBA00022475"/>
    </source>
</evidence>
<organism evidence="9 10">
    <name type="scientific">Cloeon dipterum</name>
    <dbReference type="NCBI Taxonomy" id="197152"/>
    <lineage>
        <taxon>Eukaryota</taxon>
        <taxon>Metazoa</taxon>
        <taxon>Ecdysozoa</taxon>
        <taxon>Arthropoda</taxon>
        <taxon>Hexapoda</taxon>
        <taxon>Insecta</taxon>
        <taxon>Pterygota</taxon>
        <taxon>Palaeoptera</taxon>
        <taxon>Ephemeroptera</taxon>
        <taxon>Pisciforma</taxon>
        <taxon>Baetidae</taxon>
        <taxon>Cloeon</taxon>
    </lineage>
</organism>
<evidence type="ECO:0000313" key="9">
    <source>
        <dbReference type="EMBL" id="CAB3382313.1"/>
    </source>
</evidence>
<feature type="transmembrane region" description="Helical" evidence="8">
    <location>
        <begin position="173"/>
        <end position="193"/>
    </location>
</feature>
<feature type="transmembrane region" description="Helical" evidence="8">
    <location>
        <begin position="309"/>
        <end position="328"/>
    </location>
</feature>
<accession>A0A8S1DMM3</accession>
<dbReference type="GO" id="GO:0008049">
    <property type="term" value="P:male courtship behavior"/>
    <property type="evidence" value="ECO:0007669"/>
    <property type="project" value="TreeGrafter"/>
</dbReference>
<proteinExistence type="inferred from homology"/>
<evidence type="ECO:0000256" key="8">
    <source>
        <dbReference type="RuleBase" id="RU363108"/>
    </source>
</evidence>
<feature type="transmembrane region" description="Helical" evidence="8">
    <location>
        <begin position="78"/>
        <end position="101"/>
    </location>
</feature>
<feature type="transmembrane region" description="Helical" evidence="8">
    <location>
        <begin position="282"/>
        <end position="303"/>
    </location>
</feature>
<gene>
    <name evidence="9" type="ORF">CLODIP_2_CD03000</name>
</gene>
<keyword evidence="10" id="KW-1185">Reference proteome</keyword>
<dbReference type="InterPro" id="IPR013604">
    <property type="entry name" value="7TM_chemorcpt"/>
</dbReference>
<dbReference type="EMBL" id="CADEPI010000265">
    <property type="protein sequence ID" value="CAB3382313.1"/>
    <property type="molecule type" value="Genomic_DNA"/>
</dbReference>
<dbReference type="GO" id="GO:0007165">
    <property type="term" value="P:signal transduction"/>
    <property type="evidence" value="ECO:0007669"/>
    <property type="project" value="UniProtKB-KW"/>
</dbReference>
<keyword evidence="6 8" id="KW-0675">Receptor</keyword>